<protein>
    <recommendedName>
        <fullName evidence="4">Ubiquitin-like domain-containing protein</fullName>
    </recommendedName>
</protein>
<proteinExistence type="predicted"/>
<organism evidence="2 3">
    <name type="scientific">Penicillium bovifimosum</name>
    <dbReference type="NCBI Taxonomy" id="126998"/>
    <lineage>
        <taxon>Eukaryota</taxon>
        <taxon>Fungi</taxon>
        <taxon>Dikarya</taxon>
        <taxon>Ascomycota</taxon>
        <taxon>Pezizomycotina</taxon>
        <taxon>Eurotiomycetes</taxon>
        <taxon>Eurotiomycetidae</taxon>
        <taxon>Eurotiales</taxon>
        <taxon>Aspergillaceae</taxon>
        <taxon>Penicillium</taxon>
    </lineage>
</organism>
<dbReference type="OrthoDB" id="3365399at2759"/>
<dbReference type="EMBL" id="JAPQKL010000005">
    <property type="protein sequence ID" value="KAJ5130176.1"/>
    <property type="molecule type" value="Genomic_DNA"/>
</dbReference>
<reference evidence="2" key="1">
    <citation type="submission" date="2022-11" db="EMBL/GenBank/DDBJ databases">
        <authorList>
            <person name="Petersen C."/>
        </authorList>
    </citation>
    <scope>NUCLEOTIDE SEQUENCE</scope>
    <source>
        <strain evidence="2">IBT 22155</strain>
    </source>
</reference>
<evidence type="ECO:0000313" key="2">
    <source>
        <dbReference type="EMBL" id="KAJ5130176.1"/>
    </source>
</evidence>
<accession>A0A9W9L0J1</accession>
<keyword evidence="3" id="KW-1185">Reference proteome</keyword>
<gene>
    <name evidence="2" type="ORF">N7515_006215</name>
</gene>
<sequence>MSSFFKRPEWATKNVEEAGTEFYRRSKNTYSDIVAATREAHRKPKASTPPKDPKPKDPELSEDANPKKRPRLSDETKKEHEDSDKAQDRDLETDGDKSVLAKPQEAPSSARDFSPAPVNQYQASPQHGPEKQLYTLPPKPKSPVKQISLPVKSPIVLVDEPKTQSPQSLPAPTVQAVKPVIRSPQPVKPTPPPANDPVVQIIISSDISNTKPLLVQRKMSQSLGDVRIAWCNRQNFSPEIQSSVYLTWKGRRLFDVTTCRSLGAQAVKGSSSIIDLEDDSQDSQDELRIHIEAVTDAPPSESANHFAR</sequence>
<evidence type="ECO:0008006" key="4">
    <source>
        <dbReference type="Google" id="ProtNLM"/>
    </source>
</evidence>
<dbReference type="Proteomes" id="UP001149079">
    <property type="component" value="Unassembled WGS sequence"/>
</dbReference>
<evidence type="ECO:0000313" key="3">
    <source>
        <dbReference type="Proteomes" id="UP001149079"/>
    </source>
</evidence>
<feature type="compositionally biased region" description="Basic and acidic residues" evidence="1">
    <location>
        <begin position="71"/>
        <end position="99"/>
    </location>
</feature>
<evidence type="ECO:0000256" key="1">
    <source>
        <dbReference type="SAM" id="MobiDB-lite"/>
    </source>
</evidence>
<feature type="region of interest" description="Disordered" evidence="1">
    <location>
        <begin position="22"/>
        <end position="147"/>
    </location>
</feature>
<comment type="caution">
    <text evidence="2">The sequence shown here is derived from an EMBL/GenBank/DDBJ whole genome shotgun (WGS) entry which is preliminary data.</text>
</comment>
<dbReference type="AlphaFoldDB" id="A0A9W9L0J1"/>
<dbReference type="GeneID" id="81406129"/>
<name>A0A9W9L0J1_9EURO</name>
<dbReference type="RefSeq" id="XP_056520555.1">
    <property type="nucleotide sequence ID" value="XM_056666959.1"/>
</dbReference>
<reference evidence="2" key="2">
    <citation type="journal article" date="2023" name="IMA Fungus">
        <title>Comparative genomic study of the Penicillium genus elucidates a diverse pangenome and 15 lateral gene transfer events.</title>
        <authorList>
            <person name="Petersen C."/>
            <person name="Sorensen T."/>
            <person name="Nielsen M.R."/>
            <person name="Sondergaard T.E."/>
            <person name="Sorensen J.L."/>
            <person name="Fitzpatrick D.A."/>
            <person name="Frisvad J.C."/>
            <person name="Nielsen K.L."/>
        </authorList>
    </citation>
    <scope>NUCLEOTIDE SEQUENCE</scope>
    <source>
        <strain evidence="2">IBT 22155</strain>
    </source>
</reference>